<gene>
    <name evidence="2" type="ORF">MalAC0309_0784</name>
</gene>
<evidence type="ECO:0000313" key="2">
    <source>
        <dbReference type="EMBL" id="BAU31652.1"/>
    </source>
</evidence>
<keyword evidence="1" id="KW-0472">Membrane</keyword>
<evidence type="ECO:0000313" key="3">
    <source>
        <dbReference type="Proteomes" id="UP000218965"/>
    </source>
</evidence>
<accession>A0A0U5B726</accession>
<dbReference type="OrthoDB" id="5125638at2"/>
<proteinExistence type="predicted"/>
<protein>
    <submittedName>
        <fullName evidence="2">Hypothetical membrane protein</fullName>
    </submittedName>
</protein>
<dbReference type="RefSeq" id="WP_096420870.1">
    <property type="nucleotide sequence ID" value="NZ_AP017315.1"/>
</dbReference>
<feature type="transmembrane region" description="Helical" evidence="1">
    <location>
        <begin position="107"/>
        <end position="132"/>
    </location>
</feature>
<name>A0A0U5B726_9MICO</name>
<dbReference type="AlphaFoldDB" id="A0A0U5B726"/>
<feature type="transmembrane region" description="Helical" evidence="1">
    <location>
        <begin position="14"/>
        <end position="32"/>
    </location>
</feature>
<sequence>MTDPLDAASLIAEVFAWVALPTGVLFLAIGVARRVWASRYEQQKAVVTTVHESDARLRWFGEGREVIEAIAPLTGSIPAVGDARTVWVHPLKPASPRLDDPATDGRAMLIVGGIAFAVGMLGLIAGIAIPFIQG</sequence>
<keyword evidence="1" id="KW-1133">Transmembrane helix</keyword>
<dbReference type="EMBL" id="AP017315">
    <property type="protein sequence ID" value="BAU31652.1"/>
    <property type="molecule type" value="Genomic_DNA"/>
</dbReference>
<dbReference type="KEGG" id="malk:MalAC0309_0784"/>
<reference evidence="2 3" key="2">
    <citation type="submission" date="2016-01" db="EMBL/GenBank/DDBJ databases">
        <title>Microcella alkaliphila JAM AC0309 whole genome shotgun sequence.</title>
        <authorList>
            <person name="Kurata A."/>
            <person name="Hirose Y."/>
            <person name="Kishimoto N."/>
            <person name="Kobayashi T."/>
        </authorList>
    </citation>
    <scope>NUCLEOTIDE SEQUENCE [LARGE SCALE GENOMIC DNA]</scope>
    <source>
        <strain evidence="2 3">JAM AC0309</strain>
    </source>
</reference>
<keyword evidence="1" id="KW-0812">Transmembrane</keyword>
<evidence type="ECO:0000256" key="1">
    <source>
        <dbReference type="SAM" id="Phobius"/>
    </source>
</evidence>
<organism evidence="2 3">
    <name type="scientific">Microcella alkaliphila</name>
    <dbReference type="NCBI Taxonomy" id="279828"/>
    <lineage>
        <taxon>Bacteria</taxon>
        <taxon>Bacillati</taxon>
        <taxon>Actinomycetota</taxon>
        <taxon>Actinomycetes</taxon>
        <taxon>Micrococcales</taxon>
        <taxon>Microbacteriaceae</taxon>
        <taxon>Microcella</taxon>
    </lineage>
</organism>
<reference evidence="3" key="1">
    <citation type="submission" date="2015-12" db="EMBL/GenBank/DDBJ databases">
        <authorList>
            <person name="Shamseldin A."/>
            <person name="Moawad H."/>
            <person name="Abd El-Rahim W.M."/>
            <person name="Sadowsky M.J."/>
        </authorList>
    </citation>
    <scope>NUCLEOTIDE SEQUENCE [LARGE SCALE GENOMIC DNA]</scope>
    <source>
        <strain evidence="3">JAM AC0309</strain>
    </source>
</reference>
<dbReference type="Proteomes" id="UP000218965">
    <property type="component" value="Chromosome"/>
</dbReference>